<dbReference type="OMA" id="CSHSAQL"/>
<keyword evidence="4 6" id="KW-0560">Oxidoreductase</keyword>
<comment type="similarity">
    <text evidence="1 6">Belongs to the glutathione peroxidase family.</text>
</comment>
<evidence type="ECO:0000256" key="3">
    <source>
        <dbReference type="ARBA" id="ARBA00022933"/>
    </source>
</evidence>
<dbReference type="OrthoDB" id="446890at2759"/>
<dbReference type="SUPFAM" id="SSF52833">
    <property type="entry name" value="Thioredoxin-like"/>
    <property type="match status" value="1"/>
</dbReference>
<dbReference type="STRING" id="6412.T1FUH0"/>
<dbReference type="CDD" id="cd00340">
    <property type="entry name" value="GSH_Peroxidase"/>
    <property type="match status" value="1"/>
</dbReference>
<dbReference type="PANTHER" id="PTHR11592:SF134">
    <property type="entry name" value="PHOSPHOLIPID HYDROPEROXIDE GLUTATHIONE PEROXIDASE"/>
    <property type="match status" value="1"/>
</dbReference>
<dbReference type="EMBL" id="AMQM01005915">
    <property type="status" value="NOT_ANNOTATED_CDS"/>
    <property type="molecule type" value="Genomic_DNA"/>
</dbReference>
<keyword evidence="9" id="KW-1185">Reference proteome</keyword>
<evidence type="ECO:0000256" key="1">
    <source>
        <dbReference type="ARBA" id="ARBA00006926"/>
    </source>
</evidence>
<feature type="active site" evidence="5">
    <location>
        <position position="6"/>
    </location>
</feature>
<name>T1FUH0_HELRO</name>
<keyword evidence="2 6" id="KW-0575">Peroxidase</keyword>
<dbReference type="FunCoup" id="T1FUH0">
    <property type="interactions" value="1157"/>
</dbReference>
<evidence type="ECO:0000313" key="7">
    <source>
        <dbReference type="EMBL" id="ESN98543.1"/>
    </source>
</evidence>
<gene>
    <name evidence="8" type="primary">20212466</name>
    <name evidence="7" type="ORF">HELRODRAFT_192974</name>
</gene>
<dbReference type="FunFam" id="3.40.30.10:FF:000545">
    <property type="entry name" value="Glutathione peroxidase"/>
    <property type="match status" value="1"/>
</dbReference>
<proteinExistence type="inferred from homology"/>
<dbReference type="InterPro" id="IPR036249">
    <property type="entry name" value="Thioredoxin-like_sf"/>
</dbReference>
<dbReference type="GO" id="GO:0004601">
    <property type="term" value="F:peroxidase activity"/>
    <property type="evidence" value="ECO:0000318"/>
    <property type="project" value="GO_Central"/>
</dbReference>
<dbReference type="PROSITE" id="PS51355">
    <property type="entry name" value="GLUTATHIONE_PEROXID_3"/>
    <property type="match status" value="1"/>
</dbReference>
<evidence type="ECO:0000313" key="9">
    <source>
        <dbReference type="Proteomes" id="UP000015101"/>
    </source>
</evidence>
<reference evidence="9" key="1">
    <citation type="submission" date="2012-12" db="EMBL/GenBank/DDBJ databases">
        <authorList>
            <person name="Hellsten U."/>
            <person name="Grimwood J."/>
            <person name="Chapman J.A."/>
            <person name="Shapiro H."/>
            <person name="Aerts A."/>
            <person name="Otillar R.P."/>
            <person name="Terry A.Y."/>
            <person name="Boore J.L."/>
            <person name="Simakov O."/>
            <person name="Marletaz F."/>
            <person name="Cho S.-J."/>
            <person name="Edsinger-Gonzales E."/>
            <person name="Havlak P."/>
            <person name="Kuo D.-H."/>
            <person name="Larsson T."/>
            <person name="Lv J."/>
            <person name="Arendt D."/>
            <person name="Savage R."/>
            <person name="Osoegawa K."/>
            <person name="de Jong P."/>
            <person name="Lindberg D.R."/>
            <person name="Seaver E.C."/>
            <person name="Weisblat D.A."/>
            <person name="Putnam N.H."/>
            <person name="Grigoriev I.V."/>
            <person name="Rokhsar D.S."/>
        </authorList>
    </citation>
    <scope>NUCLEOTIDE SEQUENCE</scope>
</reference>
<dbReference type="InterPro" id="IPR029760">
    <property type="entry name" value="GPX_CS"/>
</dbReference>
<dbReference type="Gene3D" id="3.40.30.10">
    <property type="entry name" value="Glutaredoxin"/>
    <property type="match status" value="1"/>
</dbReference>
<dbReference type="KEGG" id="hro:HELRODRAFT_192974"/>
<keyword evidence="3" id="KW-0712">Selenocysteine</keyword>
<dbReference type="PROSITE" id="PS00763">
    <property type="entry name" value="GLUTATHIONE_PEROXID_2"/>
    <property type="match status" value="1"/>
</dbReference>
<dbReference type="AlphaFoldDB" id="T1FUH0"/>
<protein>
    <recommendedName>
        <fullName evidence="6">Glutathione peroxidase</fullName>
    </recommendedName>
</protein>
<evidence type="ECO:0000256" key="6">
    <source>
        <dbReference type="RuleBase" id="RU000499"/>
    </source>
</evidence>
<evidence type="ECO:0000313" key="8">
    <source>
        <dbReference type="EnsemblMetazoa" id="HelroP192974"/>
    </source>
</evidence>
<dbReference type="PIRSF" id="PIRSF000303">
    <property type="entry name" value="Glutathion_perox"/>
    <property type="match status" value="1"/>
</dbReference>
<dbReference type="HOGENOM" id="CLU_029507_4_0_1"/>
<reference evidence="7 9" key="2">
    <citation type="journal article" date="2013" name="Nature">
        <title>Insights into bilaterian evolution from three spiralian genomes.</title>
        <authorList>
            <person name="Simakov O."/>
            <person name="Marletaz F."/>
            <person name="Cho S.J."/>
            <person name="Edsinger-Gonzales E."/>
            <person name="Havlak P."/>
            <person name="Hellsten U."/>
            <person name="Kuo D.H."/>
            <person name="Larsson T."/>
            <person name="Lv J."/>
            <person name="Arendt D."/>
            <person name="Savage R."/>
            <person name="Osoegawa K."/>
            <person name="de Jong P."/>
            <person name="Grimwood J."/>
            <person name="Chapman J.A."/>
            <person name="Shapiro H."/>
            <person name="Aerts A."/>
            <person name="Otillar R.P."/>
            <person name="Terry A.Y."/>
            <person name="Boore J.L."/>
            <person name="Grigoriev I.V."/>
            <person name="Lindberg D.R."/>
            <person name="Seaver E.C."/>
            <person name="Weisblat D.A."/>
            <person name="Putnam N.H."/>
            <person name="Rokhsar D.S."/>
        </authorList>
    </citation>
    <scope>NUCLEOTIDE SEQUENCE</scope>
</reference>
<reference evidence="8" key="3">
    <citation type="submission" date="2015-06" db="UniProtKB">
        <authorList>
            <consortium name="EnsemblMetazoa"/>
        </authorList>
    </citation>
    <scope>IDENTIFICATION</scope>
</reference>
<dbReference type="PANTHER" id="PTHR11592">
    <property type="entry name" value="GLUTATHIONE PEROXIDASE"/>
    <property type="match status" value="1"/>
</dbReference>
<dbReference type="Pfam" id="PF00255">
    <property type="entry name" value="GSHPx"/>
    <property type="match status" value="1"/>
</dbReference>
<dbReference type="Proteomes" id="UP000015101">
    <property type="component" value="Unassembled WGS sequence"/>
</dbReference>
<organism evidence="8 9">
    <name type="scientific">Helobdella robusta</name>
    <name type="common">Californian leech</name>
    <dbReference type="NCBI Taxonomy" id="6412"/>
    <lineage>
        <taxon>Eukaryota</taxon>
        <taxon>Metazoa</taxon>
        <taxon>Spiralia</taxon>
        <taxon>Lophotrochozoa</taxon>
        <taxon>Annelida</taxon>
        <taxon>Clitellata</taxon>
        <taxon>Hirudinea</taxon>
        <taxon>Rhynchobdellida</taxon>
        <taxon>Glossiphoniidae</taxon>
        <taxon>Helobdella</taxon>
    </lineage>
</organism>
<sequence length="129" mass="14870">MKNKICLTEKNYKQLQALYDEFSCSKGLKILGFPCNQFGGQEPWPEAEIKKFVTENYGVTFDMFAKIDVNGGKAHPLFQFLKSKQGGTLGDFIKWNFTKFLIDKNGEPVKRYSPTTEPLEIKKDLGKYW</sequence>
<dbReference type="eggNOG" id="KOG1651">
    <property type="taxonomic scope" value="Eukaryota"/>
</dbReference>
<evidence type="ECO:0000256" key="2">
    <source>
        <dbReference type="ARBA" id="ARBA00022559"/>
    </source>
</evidence>
<dbReference type="PRINTS" id="PR01011">
    <property type="entry name" value="GLUTPROXDASE"/>
</dbReference>
<dbReference type="CTD" id="20212466"/>
<dbReference type="InParanoid" id="T1FUH0"/>
<dbReference type="GeneID" id="20212466"/>
<dbReference type="EMBL" id="KB097144">
    <property type="protein sequence ID" value="ESN98543.1"/>
    <property type="molecule type" value="Genomic_DNA"/>
</dbReference>
<evidence type="ECO:0000256" key="4">
    <source>
        <dbReference type="ARBA" id="ARBA00023002"/>
    </source>
</evidence>
<evidence type="ECO:0000256" key="5">
    <source>
        <dbReference type="PIRSR" id="PIRSR000303-1"/>
    </source>
</evidence>
<dbReference type="InterPro" id="IPR000889">
    <property type="entry name" value="Glutathione_peroxidase"/>
</dbReference>
<dbReference type="GO" id="GO:0006979">
    <property type="term" value="P:response to oxidative stress"/>
    <property type="evidence" value="ECO:0007669"/>
    <property type="project" value="InterPro"/>
</dbReference>
<accession>T1FUH0</accession>
<dbReference type="RefSeq" id="XP_009023482.1">
    <property type="nucleotide sequence ID" value="XM_009025234.1"/>
</dbReference>
<dbReference type="EnsemblMetazoa" id="HelroT192974">
    <property type="protein sequence ID" value="HelroP192974"/>
    <property type="gene ID" value="HelroG192974"/>
</dbReference>